<dbReference type="GO" id="GO:0008374">
    <property type="term" value="F:O-acyltransferase activity"/>
    <property type="evidence" value="ECO:0007669"/>
    <property type="project" value="TreeGrafter"/>
</dbReference>
<proteinExistence type="inferred from homology"/>
<protein>
    <submittedName>
        <fullName evidence="4">Acetyltransferase-like isoleucine patch superfamily enzyme</fullName>
    </submittedName>
</protein>
<dbReference type="InterPro" id="IPR001451">
    <property type="entry name" value="Hexapep"/>
</dbReference>
<dbReference type="AlphaFoldDB" id="A0A7W6HXR8"/>
<dbReference type="RefSeq" id="WP_124317965.1">
    <property type="nucleotide sequence ID" value="NZ_AP028155.1"/>
</dbReference>
<dbReference type="SUPFAM" id="SSF51161">
    <property type="entry name" value="Trimeric LpxA-like enzymes"/>
    <property type="match status" value="1"/>
</dbReference>
<feature type="transmembrane region" description="Helical" evidence="3">
    <location>
        <begin position="20"/>
        <end position="41"/>
    </location>
</feature>
<dbReference type="CDD" id="cd04647">
    <property type="entry name" value="LbH_MAT_like"/>
    <property type="match status" value="1"/>
</dbReference>
<accession>A0A7W6HXR8</accession>
<dbReference type="OrthoDB" id="9812571at2"/>
<keyword evidence="3" id="KW-0812">Transmembrane</keyword>
<keyword evidence="2 4" id="KW-0808">Transferase</keyword>
<keyword evidence="5" id="KW-1185">Reference proteome</keyword>
<evidence type="ECO:0000256" key="2">
    <source>
        <dbReference type="ARBA" id="ARBA00022679"/>
    </source>
</evidence>
<organism evidence="4 5">
    <name type="scientific">Butyricimonas faecihominis</name>
    <dbReference type="NCBI Taxonomy" id="1472416"/>
    <lineage>
        <taxon>Bacteria</taxon>
        <taxon>Pseudomonadati</taxon>
        <taxon>Bacteroidota</taxon>
        <taxon>Bacteroidia</taxon>
        <taxon>Bacteroidales</taxon>
        <taxon>Odoribacteraceae</taxon>
        <taxon>Butyricimonas</taxon>
    </lineage>
</organism>
<dbReference type="Proteomes" id="UP000546007">
    <property type="component" value="Unassembled WGS sequence"/>
</dbReference>
<keyword evidence="3" id="KW-0472">Membrane</keyword>
<sequence>MKMRYIIWKIGNQFKKVFTWWCWVLNYIARFSTLSAFLSIFKIEYFTAYLWRCTGCNIGKRVCIGWDVYWDVGNAKLITIEDDVWIASRALILCHKREMSLYYKGESYKSLPHKRMPVTIKKGACVSMGAMIMPGVTIGEGAVVGAYSLVNKDVPAWTIVAGNPAKVIKEIKPRG</sequence>
<dbReference type="Gene3D" id="2.160.10.10">
    <property type="entry name" value="Hexapeptide repeat proteins"/>
    <property type="match status" value="1"/>
</dbReference>
<evidence type="ECO:0000256" key="1">
    <source>
        <dbReference type="ARBA" id="ARBA00007274"/>
    </source>
</evidence>
<dbReference type="PANTHER" id="PTHR23416:SF23">
    <property type="entry name" value="ACETYLTRANSFERASE C18B11.09C-RELATED"/>
    <property type="match status" value="1"/>
</dbReference>
<dbReference type="PANTHER" id="PTHR23416">
    <property type="entry name" value="SIALIC ACID SYNTHASE-RELATED"/>
    <property type="match status" value="1"/>
</dbReference>
<name>A0A7W6HXR8_9BACT</name>
<comment type="caution">
    <text evidence="4">The sequence shown here is derived from an EMBL/GenBank/DDBJ whole genome shotgun (WGS) entry which is preliminary data.</text>
</comment>
<reference evidence="4 5" key="1">
    <citation type="submission" date="2020-08" db="EMBL/GenBank/DDBJ databases">
        <title>Genomic Encyclopedia of Type Strains, Phase IV (KMG-IV): sequencing the most valuable type-strain genomes for metagenomic binning, comparative biology and taxonomic classification.</title>
        <authorList>
            <person name="Goeker M."/>
        </authorList>
    </citation>
    <scope>NUCLEOTIDE SEQUENCE [LARGE SCALE GENOMIC DNA]</scope>
    <source>
        <strain evidence="4 5">DSM 105721</strain>
    </source>
</reference>
<keyword evidence="3" id="KW-1133">Transmembrane helix</keyword>
<evidence type="ECO:0000313" key="5">
    <source>
        <dbReference type="Proteomes" id="UP000546007"/>
    </source>
</evidence>
<evidence type="ECO:0000313" key="4">
    <source>
        <dbReference type="EMBL" id="MBB4026309.1"/>
    </source>
</evidence>
<gene>
    <name evidence="4" type="ORF">GGR14_002103</name>
</gene>
<evidence type="ECO:0000256" key="3">
    <source>
        <dbReference type="SAM" id="Phobius"/>
    </source>
</evidence>
<dbReference type="InterPro" id="IPR051159">
    <property type="entry name" value="Hexapeptide_acetyltransf"/>
</dbReference>
<dbReference type="InterPro" id="IPR011004">
    <property type="entry name" value="Trimer_LpxA-like_sf"/>
</dbReference>
<comment type="similarity">
    <text evidence="1">Belongs to the transferase hexapeptide repeat family.</text>
</comment>
<dbReference type="Pfam" id="PF00132">
    <property type="entry name" value="Hexapep"/>
    <property type="match status" value="1"/>
</dbReference>
<dbReference type="EMBL" id="JACIES010000005">
    <property type="protein sequence ID" value="MBB4026309.1"/>
    <property type="molecule type" value="Genomic_DNA"/>
</dbReference>